<keyword evidence="8 9" id="KW-0472">Membrane</keyword>
<feature type="transmembrane region" description="Helical" evidence="9">
    <location>
        <begin position="136"/>
        <end position="153"/>
    </location>
</feature>
<evidence type="ECO:0000256" key="6">
    <source>
        <dbReference type="ARBA" id="ARBA00022840"/>
    </source>
</evidence>
<dbReference type="FunFam" id="3.40.50.300:FF:000221">
    <property type="entry name" value="Multidrug ABC transporter ATP-binding protein"/>
    <property type="match status" value="1"/>
</dbReference>
<dbReference type="InterPro" id="IPR036640">
    <property type="entry name" value="ABC1_TM_sf"/>
</dbReference>
<dbReference type="RefSeq" id="WP_215873269.1">
    <property type="nucleotide sequence ID" value="NZ_JAAXYO010000192.1"/>
</dbReference>
<evidence type="ECO:0000259" key="10">
    <source>
        <dbReference type="PROSITE" id="PS50893"/>
    </source>
</evidence>
<dbReference type="InterPro" id="IPR003439">
    <property type="entry name" value="ABC_transporter-like_ATP-bd"/>
</dbReference>
<dbReference type="PROSITE" id="PS00211">
    <property type="entry name" value="ABC_TRANSPORTER_1"/>
    <property type="match status" value="1"/>
</dbReference>
<sequence length="600" mass="65339">MAANPWQRPTSKNWHALFALLPFLRPRLWLLILYAIALLLSAAGTLVLPQGARYLLDPGFDNARVLFLASLALLLLGIFTTAARAAREALATWIGQKVVADLRERVFAHAVHLPALFYEKFRTGEVISRLSSDVTILRFGLAGVLGGALQHGLTLIGSLIMMLVTAPILVLPVVIVVPPLVWVNLRSGRLQRKYSRLEQDYLADLSSHTEESINAIRTVQALTRENATKDTYRAGIQGVLQQVRARIKVQAGASLLSGFLIFLLLAGMLYLGGWQILHHRGSIGGLTAFLIYAMFATSALSSLGSLWGQLGRLLGAVERLLALLEQEPEESPAQRATESPVTASPSAASLRFVQVYFSYPSRSDIATLENIDLTIEAGEHLALVGASGAGKSTFFDLLLHHYAPTRGQILLDGQDISQMRVHDLRQQIAIVPQHPAIFSLSVADNILLAKPGAPASALQAAMRAARVDEFVERLPEGMHTHVGEKGITLSGGQRQRIAIARALLRNPRILILDEATSALDAENERLIQEALAELIRGRTTLVAAHRLATIRDADRIVVLEAGRITAIGDHANLLHNSAVYRHFASLQSLDERPLSKIATS</sequence>
<feature type="transmembrane region" description="Helical" evidence="9">
    <location>
        <begin position="28"/>
        <end position="48"/>
    </location>
</feature>
<organism evidence="12 13">
    <name type="scientific">Igneacidithiobacillus copahuensis</name>
    <dbReference type="NCBI Taxonomy" id="2724909"/>
    <lineage>
        <taxon>Bacteria</taxon>
        <taxon>Pseudomonadati</taxon>
        <taxon>Pseudomonadota</taxon>
        <taxon>Acidithiobacillia</taxon>
        <taxon>Acidithiobacillales</taxon>
        <taxon>Acidithiobacillaceae</taxon>
        <taxon>Igneacidithiobacillus</taxon>
    </lineage>
</organism>
<gene>
    <name evidence="12" type="ORF">HFQ13_13775</name>
</gene>
<dbReference type="EMBL" id="JAAXYO010000192">
    <property type="protein sequence ID" value="MBU2789256.1"/>
    <property type="molecule type" value="Genomic_DNA"/>
</dbReference>
<name>A0AAE2YS48_9PROT</name>
<dbReference type="SUPFAM" id="SSF52540">
    <property type="entry name" value="P-loop containing nucleoside triphosphate hydrolases"/>
    <property type="match status" value="1"/>
</dbReference>
<evidence type="ECO:0000313" key="13">
    <source>
        <dbReference type="Proteomes" id="UP001197378"/>
    </source>
</evidence>
<evidence type="ECO:0000256" key="3">
    <source>
        <dbReference type="ARBA" id="ARBA00022475"/>
    </source>
</evidence>
<keyword evidence="13" id="KW-1185">Reference proteome</keyword>
<feature type="transmembrane region" description="Helical" evidence="9">
    <location>
        <begin position="283"/>
        <end position="303"/>
    </location>
</feature>
<evidence type="ECO:0000256" key="8">
    <source>
        <dbReference type="ARBA" id="ARBA00023136"/>
    </source>
</evidence>
<dbReference type="Pfam" id="PF00664">
    <property type="entry name" value="ABC_membrane"/>
    <property type="match status" value="1"/>
</dbReference>
<evidence type="ECO:0000256" key="7">
    <source>
        <dbReference type="ARBA" id="ARBA00022989"/>
    </source>
</evidence>
<dbReference type="InterPro" id="IPR017871">
    <property type="entry name" value="ABC_transporter-like_CS"/>
</dbReference>
<dbReference type="PROSITE" id="PS50893">
    <property type="entry name" value="ABC_TRANSPORTER_2"/>
    <property type="match status" value="1"/>
</dbReference>
<dbReference type="GO" id="GO:0015421">
    <property type="term" value="F:ABC-type oligopeptide transporter activity"/>
    <property type="evidence" value="ECO:0007669"/>
    <property type="project" value="TreeGrafter"/>
</dbReference>
<dbReference type="InterPro" id="IPR011527">
    <property type="entry name" value="ABC1_TM_dom"/>
</dbReference>
<dbReference type="AlphaFoldDB" id="A0AAE2YS48"/>
<evidence type="ECO:0000256" key="1">
    <source>
        <dbReference type="ARBA" id="ARBA00004651"/>
    </source>
</evidence>
<comment type="subcellular location">
    <subcellularLocation>
        <location evidence="1">Cell membrane</location>
        <topology evidence="1">Multi-pass membrane protein</topology>
    </subcellularLocation>
</comment>
<dbReference type="GO" id="GO:0005886">
    <property type="term" value="C:plasma membrane"/>
    <property type="evidence" value="ECO:0007669"/>
    <property type="project" value="UniProtKB-SubCell"/>
</dbReference>
<evidence type="ECO:0000256" key="4">
    <source>
        <dbReference type="ARBA" id="ARBA00022692"/>
    </source>
</evidence>
<dbReference type="SMART" id="SM00382">
    <property type="entry name" value="AAA"/>
    <property type="match status" value="1"/>
</dbReference>
<feature type="domain" description="ABC transmembrane type-1" evidence="11">
    <location>
        <begin position="32"/>
        <end position="312"/>
    </location>
</feature>
<evidence type="ECO:0000259" key="11">
    <source>
        <dbReference type="PROSITE" id="PS50929"/>
    </source>
</evidence>
<feature type="transmembrane region" description="Helical" evidence="9">
    <location>
        <begin position="251"/>
        <end position="271"/>
    </location>
</feature>
<dbReference type="Proteomes" id="UP001197378">
    <property type="component" value="Unassembled WGS sequence"/>
</dbReference>
<dbReference type="Gene3D" id="3.40.50.300">
    <property type="entry name" value="P-loop containing nucleotide triphosphate hydrolases"/>
    <property type="match status" value="1"/>
</dbReference>
<evidence type="ECO:0000313" key="12">
    <source>
        <dbReference type="EMBL" id="MBU2789256.1"/>
    </source>
</evidence>
<keyword evidence="3" id="KW-1003">Cell membrane</keyword>
<evidence type="ECO:0000256" key="9">
    <source>
        <dbReference type="SAM" id="Phobius"/>
    </source>
</evidence>
<dbReference type="InterPro" id="IPR027417">
    <property type="entry name" value="P-loop_NTPase"/>
</dbReference>
<evidence type="ECO:0000256" key="2">
    <source>
        <dbReference type="ARBA" id="ARBA00022448"/>
    </source>
</evidence>
<dbReference type="Gene3D" id="1.20.1560.10">
    <property type="entry name" value="ABC transporter type 1, transmembrane domain"/>
    <property type="match status" value="1"/>
</dbReference>
<keyword evidence="2" id="KW-0813">Transport</keyword>
<feature type="transmembrane region" description="Helical" evidence="9">
    <location>
        <begin position="159"/>
        <end position="183"/>
    </location>
</feature>
<dbReference type="GO" id="GO:0005524">
    <property type="term" value="F:ATP binding"/>
    <property type="evidence" value="ECO:0007669"/>
    <property type="project" value="UniProtKB-KW"/>
</dbReference>
<dbReference type="PROSITE" id="PS50929">
    <property type="entry name" value="ABC_TM1F"/>
    <property type="match status" value="1"/>
</dbReference>
<evidence type="ECO:0000256" key="5">
    <source>
        <dbReference type="ARBA" id="ARBA00022741"/>
    </source>
</evidence>
<dbReference type="PANTHER" id="PTHR43394:SF1">
    <property type="entry name" value="ATP-BINDING CASSETTE SUB-FAMILY B MEMBER 10, MITOCHONDRIAL"/>
    <property type="match status" value="1"/>
</dbReference>
<dbReference type="InterPro" id="IPR003593">
    <property type="entry name" value="AAA+_ATPase"/>
</dbReference>
<reference evidence="12" key="1">
    <citation type="journal article" date="2021" name="ISME J.">
        <title>Genomic evolution of the class Acidithiobacillia: deep-branching Proteobacteria living in extreme acidic conditions.</title>
        <authorList>
            <person name="Moya-Beltran A."/>
            <person name="Beard S."/>
            <person name="Rojas-Villalobos C."/>
            <person name="Issotta F."/>
            <person name="Gallardo Y."/>
            <person name="Ulloa R."/>
            <person name="Giaveno A."/>
            <person name="Degli Esposti M."/>
            <person name="Johnson D.B."/>
            <person name="Quatrini R."/>
        </authorList>
    </citation>
    <scope>NUCLEOTIDE SEQUENCE</scope>
    <source>
        <strain evidence="12">VAN18-1</strain>
    </source>
</reference>
<accession>A0AAE2YS48</accession>
<dbReference type="SUPFAM" id="SSF90123">
    <property type="entry name" value="ABC transporter transmembrane region"/>
    <property type="match status" value="1"/>
</dbReference>
<dbReference type="GO" id="GO:0016887">
    <property type="term" value="F:ATP hydrolysis activity"/>
    <property type="evidence" value="ECO:0007669"/>
    <property type="project" value="InterPro"/>
</dbReference>
<protein>
    <submittedName>
        <fullName evidence="12">ATP-binding cassette domain-containing protein</fullName>
    </submittedName>
</protein>
<feature type="transmembrane region" description="Helical" evidence="9">
    <location>
        <begin position="63"/>
        <end position="83"/>
    </location>
</feature>
<proteinExistence type="predicted"/>
<dbReference type="PANTHER" id="PTHR43394">
    <property type="entry name" value="ATP-DEPENDENT PERMEASE MDL1, MITOCHONDRIAL"/>
    <property type="match status" value="1"/>
</dbReference>
<dbReference type="Pfam" id="PF00005">
    <property type="entry name" value="ABC_tran"/>
    <property type="match status" value="1"/>
</dbReference>
<comment type="caution">
    <text evidence="12">The sequence shown here is derived from an EMBL/GenBank/DDBJ whole genome shotgun (WGS) entry which is preliminary data.</text>
</comment>
<keyword evidence="6 12" id="KW-0067">ATP-binding</keyword>
<keyword evidence="5" id="KW-0547">Nucleotide-binding</keyword>
<keyword evidence="4 9" id="KW-0812">Transmembrane</keyword>
<feature type="domain" description="ABC transporter" evidence="10">
    <location>
        <begin position="350"/>
        <end position="586"/>
    </location>
</feature>
<dbReference type="InterPro" id="IPR039421">
    <property type="entry name" value="Type_1_exporter"/>
</dbReference>
<dbReference type="GO" id="GO:0090374">
    <property type="term" value="P:oligopeptide export from mitochondrion"/>
    <property type="evidence" value="ECO:0007669"/>
    <property type="project" value="TreeGrafter"/>
</dbReference>
<keyword evidence="7 9" id="KW-1133">Transmembrane helix</keyword>